<feature type="signal peptide" evidence="1">
    <location>
        <begin position="1"/>
        <end position="17"/>
    </location>
</feature>
<accession>A0ABV0S709</accession>
<comment type="caution">
    <text evidence="2">The sequence shown here is derived from an EMBL/GenBank/DDBJ whole genome shotgun (WGS) entry which is preliminary data.</text>
</comment>
<feature type="chain" id="PRO_5046042519" evidence="1">
    <location>
        <begin position="18"/>
        <end position="123"/>
    </location>
</feature>
<keyword evidence="1" id="KW-0732">Signal</keyword>
<dbReference type="EMBL" id="JAHRIN010068392">
    <property type="protein sequence ID" value="MEQ2215498.1"/>
    <property type="molecule type" value="Genomic_DNA"/>
</dbReference>
<organism evidence="2 3">
    <name type="scientific">Xenoophorus captivus</name>
    <dbReference type="NCBI Taxonomy" id="1517983"/>
    <lineage>
        <taxon>Eukaryota</taxon>
        <taxon>Metazoa</taxon>
        <taxon>Chordata</taxon>
        <taxon>Craniata</taxon>
        <taxon>Vertebrata</taxon>
        <taxon>Euteleostomi</taxon>
        <taxon>Actinopterygii</taxon>
        <taxon>Neopterygii</taxon>
        <taxon>Teleostei</taxon>
        <taxon>Neoteleostei</taxon>
        <taxon>Acanthomorphata</taxon>
        <taxon>Ovalentaria</taxon>
        <taxon>Atherinomorphae</taxon>
        <taxon>Cyprinodontiformes</taxon>
        <taxon>Goodeidae</taxon>
        <taxon>Xenoophorus</taxon>
    </lineage>
</organism>
<evidence type="ECO:0000256" key="1">
    <source>
        <dbReference type="SAM" id="SignalP"/>
    </source>
</evidence>
<reference evidence="2 3" key="1">
    <citation type="submission" date="2021-06" db="EMBL/GenBank/DDBJ databases">
        <authorList>
            <person name="Palmer J.M."/>
        </authorList>
    </citation>
    <scope>NUCLEOTIDE SEQUENCE [LARGE SCALE GENOMIC DNA]</scope>
    <source>
        <strain evidence="2 3">XC_2019</strain>
        <tissue evidence="2">Muscle</tissue>
    </source>
</reference>
<gene>
    <name evidence="2" type="ORF">XENOCAPTIV_001773</name>
</gene>
<proteinExistence type="predicted"/>
<name>A0ABV0S709_9TELE</name>
<protein>
    <submittedName>
        <fullName evidence="2">Uncharacterized protein</fullName>
    </submittedName>
</protein>
<dbReference type="Proteomes" id="UP001434883">
    <property type="component" value="Unassembled WGS sequence"/>
</dbReference>
<evidence type="ECO:0000313" key="2">
    <source>
        <dbReference type="EMBL" id="MEQ2215498.1"/>
    </source>
</evidence>
<sequence>KMPLGWFLFSNVKIAAGKMVYLSTTPWMDGRTDGRADGRAGGQALIWTSKSKTFLSAQLLLQHNRTEQHPVYCSQKSTNLSLSLCHSGTSKKDNEKFNFNALLVPYCTIFTNGFNWSKPSTVF</sequence>
<feature type="non-terminal residue" evidence="2">
    <location>
        <position position="1"/>
    </location>
</feature>
<keyword evidence="3" id="KW-1185">Reference proteome</keyword>
<evidence type="ECO:0000313" key="3">
    <source>
        <dbReference type="Proteomes" id="UP001434883"/>
    </source>
</evidence>